<feature type="binding site" evidence="8">
    <location>
        <position position="8"/>
    </location>
    <ligand>
        <name>Mg(2+)</name>
        <dbReference type="ChEBI" id="CHEBI:18420"/>
    </ligand>
</feature>
<comment type="similarity">
    <text evidence="7 8">Belongs to the PINc/VapC protein family.</text>
</comment>
<dbReference type="Proteomes" id="UP001055156">
    <property type="component" value="Unassembled WGS sequence"/>
</dbReference>
<comment type="cofactor">
    <cofactor evidence="1 8">
        <name>Mg(2+)</name>
        <dbReference type="ChEBI" id="CHEBI:18420"/>
    </cofactor>
</comment>
<keyword evidence="11" id="KW-1185">Reference proteome</keyword>
<feature type="binding site" evidence="8">
    <location>
        <position position="101"/>
    </location>
    <ligand>
        <name>Mg(2+)</name>
        <dbReference type="ChEBI" id="CHEBI:18420"/>
    </ligand>
</feature>
<proteinExistence type="inferred from homology"/>
<keyword evidence="3 8" id="KW-0540">Nuclease</keyword>
<gene>
    <name evidence="8 10" type="primary">vapC</name>
    <name evidence="10" type="ORF">LKMONMHP_4494</name>
</gene>
<dbReference type="Gene3D" id="3.40.50.1010">
    <property type="entry name" value="5'-nuclease"/>
    <property type="match status" value="1"/>
</dbReference>
<keyword evidence="6 8" id="KW-0460">Magnesium</keyword>
<evidence type="ECO:0000256" key="7">
    <source>
        <dbReference type="ARBA" id="ARBA00038093"/>
    </source>
</evidence>
<keyword evidence="4 8" id="KW-0479">Metal-binding</keyword>
<dbReference type="EC" id="3.1.-.-" evidence="8"/>
<evidence type="ECO:0000256" key="2">
    <source>
        <dbReference type="ARBA" id="ARBA00022649"/>
    </source>
</evidence>
<dbReference type="Pfam" id="PF01850">
    <property type="entry name" value="PIN"/>
    <property type="match status" value="1"/>
</dbReference>
<evidence type="ECO:0000256" key="6">
    <source>
        <dbReference type="ARBA" id="ARBA00022842"/>
    </source>
</evidence>
<evidence type="ECO:0000259" key="9">
    <source>
        <dbReference type="Pfam" id="PF01850"/>
    </source>
</evidence>
<dbReference type="EMBL" id="BPQV01000017">
    <property type="protein sequence ID" value="GJE29612.1"/>
    <property type="molecule type" value="Genomic_DNA"/>
</dbReference>
<evidence type="ECO:0000256" key="5">
    <source>
        <dbReference type="ARBA" id="ARBA00022801"/>
    </source>
</evidence>
<sequence length="132" mass="14354">MSDCHVIDTSVFIAILANEADADLLSEAVRSRPRRVMSAATYLECAMVIGRWQAARADLDAWLAREQIDIHPVDHALVRLAADAFARFGKGRHPAGLNFGDCFSYALAKSLDAPLLFKGADFARTDIAPALP</sequence>
<keyword evidence="8" id="KW-0800">Toxin</keyword>
<dbReference type="CDD" id="cd09871">
    <property type="entry name" value="PIN_MtVapC28-VapC30-like"/>
    <property type="match status" value="1"/>
</dbReference>
<evidence type="ECO:0000256" key="4">
    <source>
        <dbReference type="ARBA" id="ARBA00022723"/>
    </source>
</evidence>
<dbReference type="InterPro" id="IPR050556">
    <property type="entry name" value="Type_II_TA_system_RNase"/>
</dbReference>
<dbReference type="PANTHER" id="PTHR33653:SF1">
    <property type="entry name" value="RIBONUCLEASE VAPC2"/>
    <property type="match status" value="1"/>
</dbReference>
<name>A0ABQ4TGY7_METOR</name>
<dbReference type="PANTHER" id="PTHR33653">
    <property type="entry name" value="RIBONUCLEASE VAPC2"/>
    <property type="match status" value="1"/>
</dbReference>
<dbReference type="InterPro" id="IPR022907">
    <property type="entry name" value="VapC_family"/>
</dbReference>
<protein>
    <recommendedName>
        <fullName evidence="8">Ribonuclease VapC</fullName>
        <shortName evidence="8">RNase VapC</shortName>
        <ecNumber evidence="8">3.1.-.-</ecNumber>
    </recommendedName>
    <alternativeName>
        <fullName evidence="8">Toxin VapC</fullName>
    </alternativeName>
</protein>
<dbReference type="HAMAP" id="MF_00265">
    <property type="entry name" value="VapC_Nob1"/>
    <property type="match status" value="1"/>
</dbReference>
<comment type="function">
    <text evidence="8">Toxic component of a toxin-antitoxin (TA) system. An RNase.</text>
</comment>
<keyword evidence="2 8" id="KW-1277">Toxin-antitoxin system</keyword>
<dbReference type="SUPFAM" id="SSF88723">
    <property type="entry name" value="PIN domain-like"/>
    <property type="match status" value="1"/>
</dbReference>
<dbReference type="RefSeq" id="WP_238314566.1">
    <property type="nucleotide sequence ID" value="NZ_BPQV01000017.1"/>
</dbReference>
<evidence type="ECO:0000256" key="3">
    <source>
        <dbReference type="ARBA" id="ARBA00022722"/>
    </source>
</evidence>
<organism evidence="10 11">
    <name type="scientific">Methylobacterium organophilum</name>
    <dbReference type="NCBI Taxonomy" id="410"/>
    <lineage>
        <taxon>Bacteria</taxon>
        <taxon>Pseudomonadati</taxon>
        <taxon>Pseudomonadota</taxon>
        <taxon>Alphaproteobacteria</taxon>
        <taxon>Hyphomicrobiales</taxon>
        <taxon>Methylobacteriaceae</taxon>
        <taxon>Methylobacterium</taxon>
    </lineage>
</organism>
<evidence type="ECO:0000313" key="10">
    <source>
        <dbReference type="EMBL" id="GJE29612.1"/>
    </source>
</evidence>
<keyword evidence="5 8" id="KW-0378">Hydrolase</keyword>
<comment type="caution">
    <text evidence="10">The sequence shown here is derived from an EMBL/GenBank/DDBJ whole genome shotgun (WGS) entry which is preliminary data.</text>
</comment>
<reference evidence="10" key="2">
    <citation type="submission" date="2021-08" db="EMBL/GenBank/DDBJ databases">
        <authorList>
            <person name="Tani A."/>
            <person name="Ola A."/>
            <person name="Ogura Y."/>
            <person name="Katsura K."/>
            <person name="Hayashi T."/>
        </authorList>
    </citation>
    <scope>NUCLEOTIDE SEQUENCE</scope>
    <source>
        <strain evidence="10">NBRC 15689</strain>
    </source>
</reference>
<accession>A0ABQ4TGY7</accession>
<evidence type="ECO:0000313" key="11">
    <source>
        <dbReference type="Proteomes" id="UP001055156"/>
    </source>
</evidence>
<reference evidence="10" key="1">
    <citation type="journal article" date="2021" name="Front. Microbiol.">
        <title>Comprehensive Comparative Genomics and Phenotyping of Methylobacterium Species.</title>
        <authorList>
            <person name="Alessa O."/>
            <person name="Ogura Y."/>
            <person name="Fujitani Y."/>
            <person name="Takami H."/>
            <person name="Hayashi T."/>
            <person name="Sahin N."/>
            <person name="Tani A."/>
        </authorList>
    </citation>
    <scope>NUCLEOTIDE SEQUENCE</scope>
    <source>
        <strain evidence="10">NBRC 15689</strain>
    </source>
</reference>
<feature type="domain" description="PIN" evidence="9">
    <location>
        <begin position="6"/>
        <end position="126"/>
    </location>
</feature>
<evidence type="ECO:0000256" key="8">
    <source>
        <dbReference type="HAMAP-Rule" id="MF_00265"/>
    </source>
</evidence>
<evidence type="ECO:0000256" key="1">
    <source>
        <dbReference type="ARBA" id="ARBA00001946"/>
    </source>
</evidence>
<dbReference type="InterPro" id="IPR002716">
    <property type="entry name" value="PIN_dom"/>
</dbReference>
<dbReference type="InterPro" id="IPR029060">
    <property type="entry name" value="PIN-like_dom_sf"/>
</dbReference>